<evidence type="ECO:0000313" key="3">
    <source>
        <dbReference type="Proteomes" id="UP001595846"/>
    </source>
</evidence>
<feature type="region of interest" description="Disordered" evidence="1">
    <location>
        <begin position="119"/>
        <end position="140"/>
    </location>
</feature>
<keyword evidence="3" id="KW-1185">Reference proteome</keyword>
<reference evidence="2 3" key="1">
    <citation type="journal article" date="2019" name="Int. J. Syst. Evol. Microbiol.">
        <title>The Global Catalogue of Microorganisms (GCM) 10K type strain sequencing project: providing services to taxonomists for standard genome sequencing and annotation.</title>
        <authorList>
            <consortium name="The Broad Institute Genomics Platform"/>
            <consortium name="The Broad Institute Genome Sequencing Center for Infectious Disease"/>
            <person name="Wu L."/>
            <person name="Ma J."/>
        </authorList>
    </citation>
    <scope>NUCLEOTIDE SEQUENCE [LARGE SCALE GENOMIC DNA]</scope>
    <source>
        <strain evidence="2 3">IBRC-M 10256</strain>
    </source>
</reference>
<dbReference type="Pfam" id="PF24113">
    <property type="entry name" value="DUF7387"/>
    <property type="match status" value="1"/>
</dbReference>
<feature type="region of interest" description="Disordered" evidence="1">
    <location>
        <begin position="1"/>
        <end position="21"/>
    </location>
</feature>
<name>A0ABD5NLJ5_9EURY</name>
<dbReference type="AlphaFoldDB" id="A0ABD5NLJ5"/>
<dbReference type="EMBL" id="JBHSAQ010000002">
    <property type="protein sequence ID" value="MFC3957563.1"/>
    <property type="molecule type" value="Genomic_DNA"/>
</dbReference>
<feature type="compositionally biased region" description="Basic and acidic residues" evidence="1">
    <location>
        <begin position="128"/>
        <end position="140"/>
    </location>
</feature>
<comment type="caution">
    <text evidence="2">The sequence shown here is derived from an EMBL/GenBank/DDBJ whole genome shotgun (WGS) entry which is preliminary data.</text>
</comment>
<sequence length="140" mass="15118">MRGLLDRLSGGQARDDQPDDDTLECRETATFEFDSADVGGLEQRVKRIEAVLETVTGSHPITLSQENGEWFAEEPDSGVTGNGESKAEAIAQLAEALGHDAGELEFSESFREELDTGAHQIEAGTTHSAEDVRSRLGIDD</sequence>
<dbReference type="InterPro" id="IPR055811">
    <property type="entry name" value="DUF7387"/>
</dbReference>
<evidence type="ECO:0000256" key="1">
    <source>
        <dbReference type="SAM" id="MobiDB-lite"/>
    </source>
</evidence>
<evidence type="ECO:0000313" key="2">
    <source>
        <dbReference type="EMBL" id="MFC3957563.1"/>
    </source>
</evidence>
<protein>
    <submittedName>
        <fullName evidence="2">Uncharacterized protein</fullName>
    </submittedName>
</protein>
<dbReference type="Proteomes" id="UP001595846">
    <property type="component" value="Unassembled WGS sequence"/>
</dbReference>
<proteinExistence type="predicted"/>
<dbReference type="GeneID" id="73902931"/>
<gene>
    <name evidence="2" type="ORF">ACFOUR_04140</name>
</gene>
<accession>A0ABD5NLJ5</accession>
<organism evidence="2 3">
    <name type="scientific">Halovivax cerinus</name>
    <dbReference type="NCBI Taxonomy" id="1487865"/>
    <lineage>
        <taxon>Archaea</taxon>
        <taxon>Methanobacteriati</taxon>
        <taxon>Methanobacteriota</taxon>
        <taxon>Stenosarchaea group</taxon>
        <taxon>Halobacteria</taxon>
        <taxon>Halobacteriales</taxon>
        <taxon>Natrialbaceae</taxon>
        <taxon>Halovivax</taxon>
    </lineage>
</organism>
<dbReference type="RefSeq" id="WP_256533791.1">
    <property type="nucleotide sequence ID" value="NZ_CP101824.1"/>
</dbReference>